<dbReference type="GeneID" id="33361256"/>
<keyword evidence="1" id="KW-1133">Transmembrane helix</keyword>
<keyword evidence="2" id="KW-0150">Chloroplast</keyword>
<geneLocation type="chloroplast" evidence="2"/>
<organism evidence="2">
    <name type="scientific">Kuetzingia canaliculata</name>
    <name type="common">Red alga</name>
    <name type="synonym">Rytiphlaea canaliculata</name>
    <dbReference type="NCBI Taxonomy" id="228262"/>
    <lineage>
        <taxon>Eukaryota</taxon>
        <taxon>Rhodophyta</taxon>
        <taxon>Florideophyceae</taxon>
        <taxon>Rhodymeniophycidae</taxon>
        <taxon>Ceramiales</taxon>
        <taxon>Rhodomelaceae</taxon>
        <taxon>Amansieae</taxon>
        <taxon>Kuetzingia</taxon>
    </lineage>
</organism>
<evidence type="ECO:0000256" key="1">
    <source>
        <dbReference type="SAM" id="Phobius"/>
    </source>
</evidence>
<gene>
    <name evidence="2" type="primary">orf40b</name>
</gene>
<proteinExistence type="predicted"/>
<dbReference type="EMBL" id="MF101449">
    <property type="protein sequence ID" value="ARW67870.1"/>
    <property type="molecule type" value="Genomic_DNA"/>
</dbReference>
<keyword evidence="2" id="KW-0934">Plastid</keyword>
<dbReference type="AlphaFoldDB" id="A0A1Z1MP45"/>
<evidence type="ECO:0000313" key="2">
    <source>
        <dbReference type="EMBL" id="ARW67870.1"/>
    </source>
</evidence>
<keyword evidence="1" id="KW-0472">Membrane</keyword>
<protein>
    <submittedName>
        <fullName evidence="2">Uncharacterized protein</fullName>
    </submittedName>
</protein>
<accession>A0A1Z1MP45</accession>
<reference evidence="2" key="1">
    <citation type="journal article" date="2017" name="J. Phycol.">
        <title>Analysis of chloroplast genomes and a supermatrix inform reclassification of the Rhodomelaceae (Rhodophyta).</title>
        <authorList>
            <person name="Diaz-Tapia P."/>
            <person name="Maggs C.A."/>
            <person name="West J.A."/>
            <person name="Verbruggen H."/>
        </authorList>
    </citation>
    <scope>NUCLEOTIDE SEQUENCE</scope>
    <source>
        <strain evidence="2">PD1540</strain>
    </source>
</reference>
<keyword evidence="1" id="KW-0812">Transmembrane</keyword>
<sequence length="40" mass="4876">MVISNLYLWHKVNDCKTYYDCLICNVRNVLLFIISFMYLI</sequence>
<dbReference type="RefSeq" id="YP_009398684.1">
    <property type="nucleotide sequence ID" value="NC_035293.1"/>
</dbReference>
<feature type="transmembrane region" description="Helical" evidence="1">
    <location>
        <begin position="17"/>
        <end position="39"/>
    </location>
</feature>
<name>A0A1Z1MP45_KUECA</name>